<comment type="similarity">
    <text evidence="3">Belongs to the UreF family.</text>
</comment>
<evidence type="ECO:0000313" key="5">
    <source>
        <dbReference type="Proteomes" id="UP001575105"/>
    </source>
</evidence>
<dbReference type="PANTHER" id="PTHR33620:SF1">
    <property type="entry name" value="UREASE ACCESSORY PROTEIN F"/>
    <property type="match status" value="1"/>
</dbReference>
<dbReference type="PIRSF" id="PIRSF009467">
    <property type="entry name" value="Ureas_acces_UreF"/>
    <property type="match status" value="1"/>
</dbReference>
<comment type="function">
    <text evidence="3">Required for maturation of urease via the functional incorporation of the urease nickel metallocenter.</text>
</comment>
<dbReference type="EMBL" id="JBGUBD010000002">
    <property type="protein sequence ID" value="MFA9477295.1"/>
    <property type="molecule type" value="Genomic_DNA"/>
</dbReference>
<evidence type="ECO:0000256" key="2">
    <source>
        <dbReference type="ARBA" id="ARBA00023186"/>
    </source>
</evidence>
<evidence type="ECO:0000256" key="3">
    <source>
        <dbReference type="HAMAP-Rule" id="MF_01385"/>
    </source>
</evidence>
<comment type="subcellular location">
    <subcellularLocation>
        <location evidence="3">Cytoplasm</location>
    </subcellularLocation>
</comment>
<dbReference type="InterPro" id="IPR002639">
    <property type="entry name" value="UreF"/>
</dbReference>
<keyword evidence="1 3" id="KW-0996">Nickel insertion</keyword>
<protein>
    <recommendedName>
        <fullName evidence="3">Urease accessory protein UreF</fullName>
    </recommendedName>
</protein>
<accession>A0ABV4U290</accession>
<dbReference type="Proteomes" id="UP001575105">
    <property type="component" value="Unassembled WGS sequence"/>
</dbReference>
<dbReference type="RefSeq" id="WP_425344220.1">
    <property type="nucleotide sequence ID" value="NZ_JBGUBD010000002.1"/>
</dbReference>
<sequence>MNSNSPSQTTALPTLGFADEWLMWQLADSAFPTGGFAHSGGLEAAVQTGAVPDVAALEAFCRVSLTQLARQSLPLLRAVHAEPERLPTVDRQCEAMLSNHVANRASRSQGRALLLAAERAFAHGRPAVGRLRDRVRQERLPGHLAPLFGAVAAAMGLDGEASARLFTFTATRDLISAAVRLNVVGPLQAQALQHALGEAAAAAIAHAPVDAMEAASAAPVLELLQARQDRLYSRLFHS</sequence>
<dbReference type="PANTHER" id="PTHR33620">
    <property type="entry name" value="UREASE ACCESSORY PROTEIN F"/>
    <property type="match status" value="1"/>
</dbReference>
<proteinExistence type="inferred from homology"/>
<dbReference type="InterPro" id="IPR038277">
    <property type="entry name" value="UreF_sf"/>
</dbReference>
<evidence type="ECO:0000256" key="1">
    <source>
        <dbReference type="ARBA" id="ARBA00022988"/>
    </source>
</evidence>
<keyword evidence="3" id="KW-0963">Cytoplasm</keyword>
<keyword evidence="5" id="KW-1185">Reference proteome</keyword>
<name>A0ABV4U290_9BACT</name>
<comment type="caution">
    <text evidence="4">The sequence shown here is derived from an EMBL/GenBank/DDBJ whole genome shotgun (WGS) entry which is preliminary data.</text>
</comment>
<dbReference type="HAMAP" id="MF_01385">
    <property type="entry name" value="UreF"/>
    <property type="match status" value="1"/>
</dbReference>
<dbReference type="Gene3D" id="1.10.4190.10">
    <property type="entry name" value="Urease accessory protein UreF"/>
    <property type="match status" value="1"/>
</dbReference>
<evidence type="ECO:0000313" key="4">
    <source>
        <dbReference type="EMBL" id="MFA9477295.1"/>
    </source>
</evidence>
<gene>
    <name evidence="3" type="primary">ureF</name>
    <name evidence="4" type="ORF">ACERK3_03190</name>
</gene>
<keyword evidence="2 3" id="KW-0143">Chaperone</keyword>
<reference evidence="4 5" key="1">
    <citation type="submission" date="2024-08" db="EMBL/GenBank/DDBJ databases">
        <title>Whole-genome sequencing of halo(alkali)philic microorganisms from hypersaline lakes.</title>
        <authorList>
            <person name="Sorokin D.Y."/>
            <person name="Merkel A.Y."/>
            <person name="Messina E."/>
            <person name="Yakimov M."/>
        </authorList>
    </citation>
    <scope>NUCLEOTIDE SEQUENCE [LARGE SCALE GENOMIC DNA]</scope>
    <source>
        <strain evidence="4 5">AB-hyl4</strain>
    </source>
</reference>
<comment type="subunit">
    <text evidence="3">UreD, UreF and UreG form a complex that acts as a GTP-hydrolysis-dependent molecular chaperone, activating the urease apoprotein by helping to assemble the nickel containing metallocenter of UreC. The UreE protein probably delivers the nickel.</text>
</comment>
<dbReference type="Pfam" id="PF01730">
    <property type="entry name" value="UreF"/>
    <property type="match status" value="1"/>
</dbReference>
<organism evidence="4 5">
    <name type="scientific">Natronomicrosphaera hydrolytica</name>
    <dbReference type="NCBI Taxonomy" id="3242702"/>
    <lineage>
        <taxon>Bacteria</taxon>
        <taxon>Pseudomonadati</taxon>
        <taxon>Planctomycetota</taxon>
        <taxon>Phycisphaerae</taxon>
        <taxon>Phycisphaerales</taxon>
        <taxon>Phycisphaeraceae</taxon>
        <taxon>Natronomicrosphaera</taxon>
    </lineage>
</organism>